<organism evidence="1">
    <name type="scientific">Myoviridae sp. ctULz28</name>
    <dbReference type="NCBI Taxonomy" id="2823547"/>
    <lineage>
        <taxon>Viruses</taxon>
        <taxon>Duplodnaviria</taxon>
        <taxon>Heunggongvirae</taxon>
        <taxon>Uroviricota</taxon>
        <taxon>Caudoviricetes</taxon>
    </lineage>
</organism>
<proteinExistence type="predicted"/>
<dbReference type="InterPro" id="IPR036390">
    <property type="entry name" value="WH_DNA-bd_sf"/>
</dbReference>
<dbReference type="Pfam" id="PF13412">
    <property type="entry name" value="HTH_24"/>
    <property type="match status" value="1"/>
</dbReference>
<protein>
    <submittedName>
        <fullName evidence="1">Winged helix-turn-helix domain protein</fullName>
    </submittedName>
</protein>
<dbReference type="EMBL" id="BK014684">
    <property type="protein sequence ID" value="DAD67725.1"/>
    <property type="molecule type" value="Genomic_DNA"/>
</dbReference>
<evidence type="ECO:0000313" key="1">
    <source>
        <dbReference type="EMBL" id="DAD67725.1"/>
    </source>
</evidence>
<dbReference type="Gene3D" id="1.10.10.10">
    <property type="entry name" value="Winged helix-like DNA-binding domain superfamily/Winged helix DNA-binding domain"/>
    <property type="match status" value="1"/>
</dbReference>
<dbReference type="SUPFAM" id="SSF46785">
    <property type="entry name" value="Winged helix' DNA-binding domain"/>
    <property type="match status" value="1"/>
</dbReference>
<sequence>MELTKIEELLEYLRCNTYATNKEIAEDLKMGEGVVKTYLNRLKNKGYLEKIGTEYKVLKEMPVNKSSYKQEIIKEMLESYMDDFRELKVINEKVRIGELIIRLVDKL</sequence>
<name>A0A8S5LCJ2_9CAUD</name>
<reference evidence="1" key="1">
    <citation type="journal article" date="2021" name="Proc. Natl. Acad. Sci. U.S.A.">
        <title>A Catalog of Tens of Thousands of Viruses from Human Metagenomes Reveals Hidden Associations with Chronic Diseases.</title>
        <authorList>
            <person name="Tisza M.J."/>
            <person name="Buck C.B."/>
        </authorList>
    </citation>
    <scope>NUCLEOTIDE SEQUENCE</scope>
    <source>
        <strain evidence="1">CtULz28</strain>
    </source>
</reference>
<dbReference type="InterPro" id="IPR036388">
    <property type="entry name" value="WH-like_DNA-bd_sf"/>
</dbReference>
<accession>A0A8S5LCJ2</accession>